<dbReference type="InterPro" id="IPR011057">
    <property type="entry name" value="Mss4-like_sf"/>
</dbReference>
<dbReference type="OrthoDB" id="442947at2759"/>
<feature type="domain" description="CENP-V/GFA" evidence="6">
    <location>
        <begin position="30"/>
        <end position="175"/>
    </location>
</feature>
<keyword evidence="2" id="KW-0479">Metal-binding</keyword>
<dbReference type="GO" id="GO:0046872">
    <property type="term" value="F:metal ion binding"/>
    <property type="evidence" value="ECO:0007669"/>
    <property type="project" value="UniProtKB-KW"/>
</dbReference>
<dbReference type="SUPFAM" id="SSF51316">
    <property type="entry name" value="Mss4-like"/>
    <property type="match status" value="1"/>
</dbReference>
<reference evidence="7" key="1">
    <citation type="submission" date="2022-11" db="EMBL/GenBank/DDBJ databases">
        <authorList>
            <person name="Scott C."/>
            <person name="Bruce N."/>
        </authorList>
    </citation>
    <scope>NUCLEOTIDE SEQUENCE</scope>
</reference>
<dbReference type="Pfam" id="PF04828">
    <property type="entry name" value="GFA"/>
    <property type="match status" value="1"/>
</dbReference>
<evidence type="ECO:0000313" key="8">
    <source>
        <dbReference type="Proteomes" id="UP000838763"/>
    </source>
</evidence>
<name>A0A9P1MAB1_9PEZI</name>
<comment type="caution">
    <text evidence="7">The sequence shown here is derived from an EMBL/GenBank/DDBJ whole genome shotgun (WGS) entry which is preliminary data.</text>
</comment>
<evidence type="ECO:0000256" key="5">
    <source>
        <dbReference type="SAM" id="MobiDB-lite"/>
    </source>
</evidence>
<protein>
    <recommendedName>
        <fullName evidence="6">CENP-V/GFA domain-containing protein</fullName>
    </recommendedName>
</protein>
<dbReference type="AlphaFoldDB" id="A0A9P1MAB1"/>
<dbReference type="GO" id="GO:0016846">
    <property type="term" value="F:carbon-sulfur lyase activity"/>
    <property type="evidence" value="ECO:0007669"/>
    <property type="project" value="InterPro"/>
</dbReference>
<keyword evidence="3" id="KW-0862">Zinc</keyword>
<evidence type="ECO:0000256" key="1">
    <source>
        <dbReference type="ARBA" id="ARBA00005495"/>
    </source>
</evidence>
<evidence type="ECO:0000259" key="6">
    <source>
        <dbReference type="PROSITE" id="PS51891"/>
    </source>
</evidence>
<dbReference type="Gene3D" id="3.90.1590.10">
    <property type="entry name" value="glutathione-dependent formaldehyde- activating enzyme (gfa)"/>
    <property type="match status" value="1"/>
</dbReference>
<gene>
    <name evidence="7" type="ORF">PPNO1_LOCUS5721</name>
</gene>
<dbReference type="InterPro" id="IPR006913">
    <property type="entry name" value="CENP-V/GFA"/>
</dbReference>
<dbReference type="PROSITE" id="PS51891">
    <property type="entry name" value="CENP_V_GFA"/>
    <property type="match status" value="1"/>
</dbReference>
<evidence type="ECO:0000256" key="3">
    <source>
        <dbReference type="ARBA" id="ARBA00022833"/>
    </source>
</evidence>
<keyword evidence="8" id="KW-1185">Reference proteome</keyword>
<proteinExistence type="inferred from homology"/>
<feature type="region of interest" description="Disordered" evidence="5">
    <location>
        <begin position="1"/>
        <end position="32"/>
    </location>
</feature>
<keyword evidence="4" id="KW-0456">Lyase</keyword>
<organism evidence="7 8">
    <name type="scientific">Parascedosporium putredinis</name>
    <dbReference type="NCBI Taxonomy" id="1442378"/>
    <lineage>
        <taxon>Eukaryota</taxon>
        <taxon>Fungi</taxon>
        <taxon>Dikarya</taxon>
        <taxon>Ascomycota</taxon>
        <taxon>Pezizomycotina</taxon>
        <taxon>Sordariomycetes</taxon>
        <taxon>Hypocreomycetidae</taxon>
        <taxon>Microascales</taxon>
        <taxon>Microascaceae</taxon>
        <taxon>Parascedosporium</taxon>
    </lineage>
</organism>
<dbReference type="EMBL" id="CALLCH030000015">
    <property type="protein sequence ID" value="CAI4216054.1"/>
    <property type="molecule type" value="Genomic_DNA"/>
</dbReference>
<evidence type="ECO:0000256" key="4">
    <source>
        <dbReference type="ARBA" id="ARBA00023239"/>
    </source>
</evidence>
<sequence length="175" mass="19784">MSSQALENTQWTEKPPYIPASQRSGFTSRHRGSCHCGKIQYSLNREEPLASKYCHCSDCQTLHGRRRTVRDDGAPFQWAAIFQKDDMAFDNGSEGLVFYRSATRELGHDLPCKVSCGHCRTPIMDEGRNMVLLFPTLIKFPSEAARRLFKPQVLDIADDAVKWSGLDGKSERLDS</sequence>
<evidence type="ECO:0000313" key="7">
    <source>
        <dbReference type="EMBL" id="CAI4216054.1"/>
    </source>
</evidence>
<dbReference type="PANTHER" id="PTHR33337">
    <property type="entry name" value="GFA DOMAIN-CONTAINING PROTEIN"/>
    <property type="match status" value="1"/>
</dbReference>
<dbReference type="Proteomes" id="UP000838763">
    <property type="component" value="Unassembled WGS sequence"/>
</dbReference>
<accession>A0A9P1MAB1</accession>
<dbReference type="PANTHER" id="PTHR33337:SF40">
    <property type="entry name" value="CENP-V_GFA DOMAIN-CONTAINING PROTEIN-RELATED"/>
    <property type="match status" value="1"/>
</dbReference>
<evidence type="ECO:0000256" key="2">
    <source>
        <dbReference type="ARBA" id="ARBA00022723"/>
    </source>
</evidence>
<comment type="similarity">
    <text evidence="1">Belongs to the Gfa family.</text>
</comment>
<feature type="compositionally biased region" description="Polar residues" evidence="5">
    <location>
        <begin position="1"/>
        <end position="12"/>
    </location>
</feature>